<dbReference type="OrthoDB" id="9798693at2"/>
<dbReference type="RefSeq" id="WP_116682666.1">
    <property type="nucleotide sequence ID" value="NZ_QURL01000003.1"/>
</dbReference>
<protein>
    <recommendedName>
        <fullName evidence="2">Phytase-like domain-containing protein</fullName>
    </recommendedName>
</protein>
<feature type="chain" id="PRO_5016918600" description="Phytase-like domain-containing protein" evidence="1">
    <location>
        <begin position="25"/>
        <end position="340"/>
    </location>
</feature>
<keyword evidence="4" id="KW-1185">Reference proteome</keyword>
<dbReference type="InterPro" id="IPR027372">
    <property type="entry name" value="Phytase-like_dom"/>
</dbReference>
<evidence type="ECO:0000256" key="1">
    <source>
        <dbReference type="SAM" id="SignalP"/>
    </source>
</evidence>
<evidence type="ECO:0000313" key="4">
    <source>
        <dbReference type="Proteomes" id="UP000264310"/>
    </source>
</evidence>
<evidence type="ECO:0000313" key="3">
    <source>
        <dbReference type="EMBL" id="RFC64250.1"/>
    </source>
</evidence>
<feature type="domain" description="Phytase-like" evidence="2">
    <location>
        <begin position="69"/>
        <end position="322"/>
    </location>
</feature>
<sequence>MPVRPSLRLAAPLLACLLAGTAEGGATGVLPVTITAQPIAAFDKGSKDTRFGALRFVGGFSFTARGASVGGLSGLVLRHDGRDFLAVSDDGRWLSGRIARDENGVPTGLEEAESAPMLGAGGVPLDGKTDADAEGLARRGADEILVSFERRPRILAYRGFPRPFASVPETLDQPVPLRELRINKGLEALAVSPEASPLEGAVVTIAEGSIDEAGNLFAGILDGPQQGVFKLRKDERWQASDADFLPGGDLLVLERRYEGFFGGLGTRIRRIAGGDITRGALVDGPVIFEADLGQEIDNLEGLAVWSDASGATRLTLISDDNHSFLQRNLLLEFVLEDDRR</sequence>
<gene>
    <name evidence="3" type="ORF">DYI37_07880</name>
</gene>
<keyword evidence="1" id="KW-0732">Signal</keyword>
<feature type="signal peptide" evidence="1">
    <location>
        <begin position="1"/>
        <end position="24"/>
    </location>
</feature>
<evidence type="ECO:0000259" key="2">
    <source>
        <dbReference type="Pfam" id="PF13449"/>
    </source>
</evidence>
<name>A0A371X4W1_9HYPH</name>
<dbReference type="Pfam" id="PF13449">
    <property type="entry name" value="Phytase-like"/>
    <property type="match status" value="1"/>
</dbReference>
<dbReference type="AlphaFoldDB" id="A0A371X4W1"/>
<dbReference type="PIRSF" id="PIRSF031900">
    <property type="entry name" value="UCP031900"/>
    <property type="match status" value="1"/>
</dbReference>
<organism evidence="3 4">
    <name type="scientific">Fulvimarina endophytica</name>
    <dbReference type="NCBI Taxonomy" id="2293836"/>
    <lineage>
        <taxon>Bacteria</taxon>
        <taxon>Pseudomonadati</taxon>
        <taxon>Pseudomonadota</taxon>
        <taxon>Alphaproteobacteria</taxon>
        <taxon>Hyphomicrobiales</taxon>
        <taxon>Aurantimonadaceae</taxon>
        <taxon>Fulvimarina</taxon>
    </lineage>
</organism>
<dbReference type="EMBL" id="QURL01000003">
    <property type="protein sequence ID" value="RFC64250.1"/>
    <property type="molecule type" value="Genomic_DNA"/>
</dbReference>
<dbReference type="InterPro" id="IPR014567">
    <property type="entry name" value="UCP031900"/>
</dbReference>
<accession>A0A371X4W1</accession>
<dbReference type="Proteomes" id="UP000264310">
    <property type="component" value="Unassembled WGS sequence"/>
</dbReference>
<reference evidence="3 4" key="1">
    <citation type="submission" date="2018-08" db="EMBL/GenBank/DDBJ databases">
        <title>Fulvimarina sp. 85, whole genome shotgun sequence.</title>
        <authorList>
            <person name="Tuo L."/>
        </authorList>
    </citation>
    <scope>NUCLEOTIDE SEQUENCE [LARGE SCALE GENOMIC DNA]</scope>
    <source>
        <strain evidence="3 4">85</strain>
    </source>
</reference>
<comment type="caution">
    <text evidence="3">The sequence shown here is derived from an EMBL/GenBank/DDBJ whole genome shotgun (WGS) entry which is preliminary data.</text>
</comment>
<proteinExistence type="predicted"/>